<accession>A0A6A5BIV6</accession>
<dbReference type="GO" id="GO:0005242">
    <property type="term" value="F:inward rectifier potassium channel activity"/>
    <property type="evidence" value="ECO:0007669"/>
    <property type="project" value="InterPro"/>
</dbReference>
<evidence type="ECO:0000256" key="1">
    <source>
        <dbReference type="ARBA" id="ARBA00004141"/>
    </source>
</evidence>
<comment type="caution">
    <text evidence="15">The sequence shown here is derived from an EMBL/GenBank/DDBJ whole genome shotgun (WGS) entry which is preliminary data.</text>
</comment>
<dbReference type="OrthoDB" id="273257at2759"/>
<dbReference type="GO" id="GO:0005886">
    <property type="term" value="C:plasma membrane"/>
    <property type="evidence" value="ECO:0007669"/>
    <property type="project" value="TreeGrafter"/>
</dbReference>
<dbReference type="InterPro" id="IPR041647">
    <property type="entry name" value="IRK_C"/>
</dbReference>
<keyword evidence="8 11" id="KW-0406">Ion transport</keyword>
<dbReference type="InterPro" id="IPR014756">
    <property type="entry name" value="Ig_E-set"/>
</dbReference>
<evidence type="ECO:0000313" key="16">
    <source>
        <dbReference type="Proteomes" id="UP000444721"/>
    </source>
</evidence>
<keyword evidence="3 11" id="KW-0633">Potassium transport</keyword>
<evidence type="ECO:0000256" key="12">
    <source>
        <dbReference type="SAM" id="Phobius"/>
    </source>
</evidence>
<evidence type="ECO:0000256" key="8">
    <source>
        <dbReference type="ARBA" id="ARBA00023065"/>
    </source>
</evidence>
<organism evidence="15 16">
    <name type="scientific">Naegleria fowleri</name>
    <name type="common">Brain eating amoeba</name>
    <dbReference type="NCBI Taxonomy" id="5763"/>
    <lineage>
        <taxon>Eukaryota</taxon>
        <taxon>Discoba</taxon>
        <taxon>Heterolobosea</taxon>
        <taxon>Tetramitia</taxon>
        <taxon>Eutetramitia</taxon>
        <taxon>Vahlkampfiidae</taxon>
        <taxon>Naegleria</taxon>
    </lineage>
</organism>
<evidence type="ECO:0000256" key="9">
    <source>
        <dbReference type="ARBA" id="ARBA00023136"/>
    </source>
</evidence>
<evidence type="ECO:0008006" key="17">
    <source>
        <dbReference type="Google" id="ProtNLM"/>
    </source>
</evidence>
<comment type="subcellular location">
    <subcellularLocation>
        <location evidence="1 11">Membrane</location>
        <topology evidence="1 11">Multi-pass membrane protein</topology>
    </subcellularLocation>
</comment>
<sequence>MKKKIRQFFRALGDEDYEDYDEIEEEKIELATKASPMVTNNSSESNNSSTPVHLSAFKFFIRDLPRLVSRKNNHYRVRRKNQHIIKSSLLDFTSIYHVLISWSWWKLLILIIVGHLILHLIFALLYFVAGKDTIGGLNPDFDEGDYTAYGFLQCFFFSVQTMFTIGYGGLYPKSIYANSLVVAQSFLGLFTSTIVVTLSVAKFSRPTKLRKKIFFSKNAVINHVGYFSTQEIYNDISQRGQVTVPLQPFKDTLPMYLIFRFVNTRKTQFISTKFRLLLVEWKNEDERVEYEKSRTQHANEVLQKQEIRIRRNRKAGLVQQYIENSTGSRPLQSDDYSVLNIAEDALLYQGSDNVSETSALTSFWRKKSQRVGVYPVVHELYFQINNQTGKCMDIDLSAPLLCLPFTVVHPITSDSPLYPLLTSSEFNKTSRNTEIVACFEAVDEATSANVQARYSYTMNDILLDHEFTSCVFRNDKDELEIDYDALSSVRPIKL</sequence>
<evidence type="ECO:0000259" key="13">
    <source>
        <dbReference type="Pfam" id="PF01007"/>
    </source>
</evidence>
<evidence type="ECO:0000256" key="6">
    <source>
        <dbReference type="ARBA" id="ARBA00022958"/>
    </source>
</evidence>
<evidence type="ECO:0000256" key="11">
    <source>
        <dbReference type="RuleBase" id="RU003822"/>
    </source>
</evidence>
<dbReference type="PANTHER" id="PTHR11767">
    <property type="entry name" value="INWARD RECTIFIER POTASSIUM CHANNEL"/>
    <property type="match status" value="1"/>
</dbReference>
<dbReference type="InterPro" id="IPR013518">
    <property type="entry name" value="K_chnl_inward-rec_Kir_cyto"/>
</dbReference>
<keyword evidence="5 11" id="KW-0851">Voltage-gated channel</keyword>
<keyword evidence="2 11" id="KW-0813">Transport</keyword>
<keyword evidence="6 11" id="KW-0630">Potassium</keyword>
<gene>
    <name evidence="15" type="ORF">FDP41_006220</name>
</gene>
<keyword evidence="10 11" id="KW-0407">Ion channel</keyword>
<proteinExistence type="inferred from homology"/>
<dbReference type="VEuPathDB" id="AmoebaDB:NF0021090"/>
<dbReference type="Gene3D" id="2.60.40.1400">
    <property type="entry name" value="G protein-activated inward rectifier potassium channel 1"/>
    <property type="match status" value="2"/>
</dbReference>
<dbReference type="VEuPathDB" id="AmoebaDB:FDP41_006220"/>
<evidence type="ECO:0000256" key="7">
    <source>
        <dbReference type="ARBA" id="ARBA00022989"/>
    </source>
</evidence>
<evidence type="ECO:0000256" key="3">
    <source>
        <dbReference type="ARBA" id="ARBA00022538"/>
    </source>
</evidence>
<comment type="similarity">
    <text evidence="11">Belongs to the inward rectifier-type potassium channel (TC 1.A.2.1) family.</text>
</comment>
<dbReference type="SUPFAM" id="SSF81296">
    <property type="entry name" value="E set domains"/>
    <property type="match status" value="1"/>
</dbReference>
<evidence type="ECO:0000313" key="15">
    <source>
        <dbReference type="EMBL" id="KAF0974746.1"/>
    </source>
</evidence>
<keyword evidence="7 12" id="KW-1133">Transmembrane helix</keyword>
<dbReference type="Pfam" id="PF17655">
    <property type="entry name" value="IRK_C"/>
    <property type="match status" value="1"/>
</dbReference>
<dbReference type="InterPro" id="IPR040445">
    <property type="entry name" value="Kir_TM"/>
</dbReference>
<dbReference type="SUPFAM" id="SSF81324">
    <property type="entry name" value="Voltage-gated potassium channels"/>
    <property type="match status" value="1"/>
</dbReference>
<dbReference type="EMBL" id="VFQX01000051">
    <property type="protein sequence ID" value="KAF0974746.1"/>
    <property type="molecule type" value="Genomic_DNA"/>
</dbReference>
<dbReference type="InterPro" id="IPR016449">
    <property type="entry name" value="K_chnl_inward-rec_Kir"/>
</dbReference>
<dbReference type="VEuPathDB" id="AmoebaDB:NfTy_077400"/>
<dbReference type="GO" id="GO:1990573">
    <property type="term" value="P:potassium ion import across plasma membrane"/>
    <property type="evidence" value="ECO:0007669"/>
    <property type="project" value="TreeGrafter"/>
</dbReference>
<evidence type="ECO:0000256" key="5">
    <source>
        <dbReference type="ARBA" id="ARBA00022882"/>
    </source>
</evidence>
<dbReference type="AlphaFoldDB" id="A0A6A5BIV6"/>
<dbReference type="RefSeq" id="XP_044559459.1">
    <property type="nucleotide sequence ID" value="XM_044709832.1"/>
</dbReference>
<feature type="transmembrane region" description="Helical" evidence="12">
    <location>
        <begin position="175"/>
        <end position="201"/>
    </location>
</feature>
<keyword evidence="9 12" id="KW-0472">Membrane</keyword>
<dbReference type="OMA" id="TSCVFRN"/>
<evidence type="ECO:0000256" key="4">
    <source>
        <dbReference type="ARBA" id="ARBA00022692"/>
    </source>
</evidence>
<name>A0A6A5BIV6_NAEFO</name>
<feature type="transmembrane region" description="Helical" evidence="12">
    <location>
        <begin position="149"/>
        <end position="169"/>
    </location>
</feature>
<dbReference type="Proteomes" id="UP000444721">
    <property type="component" value="Unassembled WGS sequence"/>
</dbReference>
<evidence type="ECO:0000259" key="14">
    <source>
        <dbReference type="Pfam" id="PF17655"/>
    </source>
</evidence>
<protein>
    <recommendedName>
        <fullName evidence="17">Inward rectifier potassium channel C-terminal domain-containing protein</fullName>
    </recommendedName>
</protein>
<feature type="transmembrane region" description="Helical" evidence="12">
    <location>
        <begin position="108"/>
        <end position="128"/>
    </location>
</feature>
<reference evidence="15 16" key="1">
    <citation type="journal article" date="2019" name="Sci. Rep.">
        <title>Nanopore sequencing improves the draft genome of the human pathogenic amoeba Naegleria fowleri.</title>
        <authorList>
            <person name="Liechti N."/>
            <person name="Schurch N."/>
            <person name="Bruggmann R."/>
            <person name="Wittwer M."/>
        </authorList>
    </citation>
    <scope>NUCLEOTIDE SEQUENCE [LARGE SCALE GENOMIC DNA]</scope>
    <source>
        <strain evidence="15 16">ATCC 30894</strain>
    </source>
</reference>
<keyword evidence="16" id="KW-1185">Reference proteome</keyword>
<keyword evidence="4 11" id="KW-0812">Transmembrane</keyword>
<feature type="domain" description="Inward rectifier potassium channel C-terminal" evidence="14">
    <location>
        <begin position="394"/>
        <end position="492"/>
    </location>
</feature>
<evidence type="ECO:0000256" key="2">
    <source>
        <dbReference type="ARBA" id="ARBA00022448"/>
    </source>
</evidence>
<dbReference type="GeneID" id="68113438"/>
<dbReference type="GO" id="GO:0034702">
    <property type="term" value="C:monoatomic ion channel complex"/>
    <property type="evidence" value="ECO:0007669"/>
    <property type="project" value="UniProtKB-KW"/>
</dbReference>
<evidence type="ECO:0000256" key="10">
    <source>
        <dbReference type="ARBA" id="ARBA00023303"/>
    </source>
</evidence>
<dbReference type="Pfam" id="PF01007">
    <property type="entry name" value="IRK"/>
    <property type="match status" value="1"/>
</dbReference>
<dbReference type="GO" id="GO:0034765">
    <property type="term" value="P:regulation of monoatomic ion transmembrane transport"/>
    <property type="evidence" value="ECO:0007669"/>
    <property type="project" value="TreeGrafter"/>
</dbReference>
<feature type="domain" description="Potassium channel inwardly rectifying transmembrane" evidence="13">
    <location>
        <begin position="71"/>
        <end position="206"/>
    </location>
</feature>
<dbReference type="Gene3D" id="1.10.287.70">
    <property type="match status" value="1"/>
</dbReference>